<dbReference type="Proteomes" id="UP000625631">
    <property type="component" value="Unassembled WGS sequence"/>
</dbReference>
<dbReference type="RefSeq" id="WP_198070173.1">
    <property type="nucleotide sequence ID" value="NZ_JAEDAD010000006.1"/>
</dbReference>
<gene>
    <name evidence="1" type="ORF">I7X13_00280</name>
</gene>
<evidence type="ECO:0000313" key="1">
    <source>
        <dbReference type="EMBL" id="MBH8556461.1"/>
    </source>
</evidence>
<sequence length="46" mass="5085">MAPPATPDASGRFRSATVLPPAPRMLFVWVFISINKTKMDLNARPD</sequence>
<comment type="caution">
    <text evidence="1">The sequence shown here is derived from an EMBL/GenBank/DDBJ whole genome shotgun (WGS) entry which is preliminary data.</text>
</comment>
<evidence type="ECO:0000313" key="2">
    <source>
        <dbReference type="Proteomes" id="UP000625631"/>
    </source>
</evidence>
<dbReference type="EMBL" id="JAEDAE010000001">
    <property type="protein sequence ID" value="MBH8556461.1"/>
    <property type="molecule type" value="Genomic_DNA"/>
</dbReference>
<organism evidence="1 2">
    <name type="scientific">Hymenobacter negativus</name>
    <dbReference type="NCBI Taxonomy" id="2795026"/>
    <lineage>
        <taxon>Bacteria</taxon>
        <taxon>Pseudomonadati</taxon>
        <taxon>Bacteroidota</taxon>
        <taxon>Cytophagia</taxon>
        <taxon>Cytophagales</taxon>
        <taxon>Hymenobacteraceae</taxon>
        <taxon>Hymenobacter</taxon>
    </lineage>
</organism>
<keyword evidence="2" id="KW-1185">Reference proteome</keyword>
<reference evidence="1 2" key="1">
    <citation type="submission" date="2020-12" db="EMBL/GenBank/DDBJ databases">
        <title>Hymenobacter sp.</title>
        <authorList>
            <person name="Kim M.K."/>
        </authorList>
    </citation>
    <scope>NUCLEOTIDE SEQUENCE [LARGE SCALE GENOMIC DNA]</scope>
    <source>
        <strain evidence="1 2">BT442</strain>
    </source>
</reference>
<proteinExistence type="predicted"/>
<name>A0ABS0Q1C2_9BACT</name>
<protein>
    <submittedName>
        <fullName evidence="1">Uncharacterized protein</fullName>
    </submittedName>
</protein>
<accession>A0ABS0Q1C2</accession>